<dbReference type="FunFam" id="3.20.20.80:FF:000005">
    <property type="entry name" value="Glucan endo-1,3-beta-glucosidase 14"/>
    <property type="match status" value="1"/>
</dbReference>
<evidence type="ECO:0000256" key="8">
    <source>
        <dbReference type="SAM" id="SignalP"/>
    </source>
</evidence>
<dbReference type="InterPro" id="IPR017853">
    <property type="entry name" value="GH"/>
</dbReference>
<organism evidence="9 10">
    <name type="scientific">Hibiscus syriacus</name>
    <name type="common">Rose of Sharon</name>
    <dbReference type="NCBI Taxonomy" id="106335"/>
    <lineage>
        <taxon>Eukaryota</taxon>
        <taxon>Viridiplantae</taxon>
        <taxon>Streptophyta</taxon>
        <taxon>Embryophyta</taxon>
        <taxon>Tracheophyta</taxon>
        <taxon>Spermatophyta</taxon>
        <taxon>Magnoliopsida</taxon>
        <taxon>eudicotyledons</taxon>
        <taxon>Gunneridae</taxon>
        <taxon>Pentapetalae</taxon>
        <taxon>rosids</taxon>
        <taxon>malvids</taxon>
        <taxon>Malvales</taxon>
        <taxon>Malvaceae</taxon>
        <taxon>Malvoideae</taxon>
        <taxon>Hibiscus</taxon>
    </lineage>
</organism>
<evidence type="ECO:0000313" key="9">
    <source>
        <dbReference type="EMBL" id="KAE8671829.1"/>
    </source>
</evidence>
<evidence type="ECO:0000256" key="1">
    <source>
        <dbReference type="ARBA" id="ARBA00000382"/>
    </source>
</evidence>
<feature type="chain" id="PRO_5025673121" description="glucan endo-1,3-beta-D-glucosidase" evidence="8">
    <location>
        <begin position="18"/>
        <end position="518"/>
    </location>
</feature>
<dbReference type="GO" id="GO:0042973">
    <property type="term" value="F:glucan endo-1,3-beta-D-glucosidase activity"/>
    <property type="evidence" value="ECO:0007669"/>
    <property type="project" value="UniProtKB-EC"/>
</dbReference>
<accession>A0A6A2YB35</accession>
<keyword evidence="10" id="KW-1185">Reference proteome</keyword>
<feature type="signal peptide" evidence="8">
    <location>
        <begin position="1"/>
        <end position="17"/>
    </location>
</feature>
<evidence type="ECO:0000313" key="10">
    <source>
        <dbReference type="Proteomes" id="UP000436088"/>
    </source>
</evidence>
<comment type="caution">
    <text evidence="9">The sequence shown here is derived from an EMBL/GenBank/DDBJ whole genome shotgun (WGS) entry which is preliminary data.</text>
</comment>
<dbReference type="AlphaFoldDB" id="A0A6A2YB35"/>
<evidence type="ECO:0000256" key="7">
    <source>
        <dbReference type="RuleBase" id="RU004335"/>
    </source>
</evidence>
<comment type="catalytic activity">
    <reaction evidence="1">
        <text>Hydrolysis of (1-&gt;3)-beta-D-glucosidic linkages in (1-&gt;3)-beta-D-glucans.</text>
        <dbReference type="EC" id="3.2.1.39"/>
    </reaction>
</comment>
<evidence type="ECO:0000256" key="6">
    <source>
        <dbReference type="ARBA" id="ARBA00023295"/>
    </source>
</evidence>
<proteinExistence type="inferred from homology"/>
<evidence type="ECO:0000256" key="2">
    <source>
        <dbReference type="ARBA" id="ARBA00008773"/>
    </source>
</evidence>
<dbReference type="EC" id="3.2.1.39" evidence="3"/>
<dbReference type="InterPro" id="IPR000490">
    <property type="entry name" value="Glyco_hydro_17"/>
</dbReference>
<evidence type="ECO:0000256" key="5">
    <source>
        <dbReference type="ARBA" id="ARBA00022801"/>
    </source>
</evidence>
<keyword evidence="6" id="KW-0326">Glycosidase</keyword>
<dbReference type="SUPFAM" id="SSF51445">
    <property type="entry name" value="(Trans)glycosidases"/>
    <property type="match status" value="1"/>
</dbReference>
<comment type="similarity">
    <text evidence="2 7">Belongs to the glycosyl hydrolase 17 family.</text>
</comment>
<gene>
    <name evidence="9" type="ORF">F3Y22_tig00111917pilonHSYRG00157</name>
</gene>
<dbReference type="Pfam" id="PF00332">
    <property type="entry name" value="Glyco_hydro_17"/>
    <property type="match status" value="1"/>
</dbReference>
<dbReference type="GO" id="GO:0005975">
    <property type="term" value="P:carbohydrate metabolic process"/>
    <property type="evidence" value="ECO:0007669"/>
    <property type="project" value="InterPro"/>
</dbReference>
<evidence type="ECO:0000256" key="4">
    <source>
        <dbReference type="ARBA" id="ARBA00022729"/>
    </source>
</evidence>
<keyword evidence="4 8" id="KW-0732">Signal</keyword>
<dbReference type="Proteomes" id="UP000436088">
    <property type="component" value="Unassembled WGS sequence"/>
</dbReference>
<name>A0A6A2YB35_HIBSY</name>
<dbReference type="EMBL" id="VEPZ02001462">
    <property type="protein sequence ID" value="KAE8671829.1"/>
    <property type="molecule type" value="Genomic_DNA"/>
</dbReference>
<dbReference type="PANTHER" id="PTHR32227">
    <property type="entry name" value="GLUCAN ENDO-1,3-BETA-GLUCOSIDASE BG1-RELATED-RELATED"/>
    <property type="match status" value="1"/>
</dbReference>
<reference evidence="9" key="1">
    <citation type="submission" date="2019-09" db="EMBL/GenBank/DDBJ databases">
        <title>Draft genome information of white flower Hibiscus syriacus.</title>
        <authorList>
            <person name="Kim Y.-M."/>
        </authorList>
    </citation>
    <scope>NUCLEOTIDE SEQUENCE [LARGE SCALE GENOMIC DNA]</scope>
    <source>
        <strain evidence="9">YM2019G1</strain>
    </source>
</reference>
<dbReference type="Gene3D" id="3.20.20.80">
    <property type="entry name" value="Glycosidases"/>
    <property type="match status" value="1"/>
</dbReference>
<dbReference type="InterPro" id="IPR044965">
    <property type="entry name" value="Glyco_hydro_17_plant"/>
</dbReference>
<sequence>MIFHVFFLFSLCSSDYGILRVASLGINYGQVGSNLPPPDKVLELLNSLKITKAKIYDTNPQILTTFANSDVELIATVENQMLSVVMDPQQALQWVSTHVQPYFPATKITEISVGNEVFTDVDKSLVGYLVPAMVSIHDALVQLGLDKYIRVSTPNSLSILQESFPPSAGCFKSEVSGIMSEYLQFLASTGSPFWINAYPYFAYKGAPDNVNLDYVLFNKNPGMVDPYTKLHYDNMLYAQVDAVVYAMSRLGYGGIEVRVAETGWPSKGDRDEFGATPMNAAAYNRNLVRRQMRNEGTPLRTNTRLEVYLFALFNEDMKPGPTSERNYGLFEPDGTIAYNVGLSALSTTSSTSTSTSSSSSSSSFFLTSSSDNKSVVHHTAYTIGPSSGAQNPIEIVAPLLLHHRHSLATVGEVQPPHALSLRMGIVFQPGEWTEPNQAEPSSLAAWVQNRPVIPYGPKATIGWAPRSNWPSGKTLWNLRHSLREGTTVMCFWVRLYGPEGTPLRWAPTFRLGLKGLKQ</sequence>
<evidence type="ECO:0000256" key="3">
    <source>
        <dbReference type="ARBA" id="ARBA00012780"/>
    </source>
</evidence>
<protein>
    <recommendedName>
        <fullName evidence="3">glucan endo-1,3-beta-D-glucosidase</fullName>
        <ecNumber evidence="3">3.2.1.39</ecNumber>
    </recommendedName>
</protein>
<keyword evidence="5" id="KW-0378">Hydrolase</keyword>